<evidence type="ECO:0000256" key="1">
    <source>
        <dbReference type="SAM" id="MobiDB-lite"/>
    </source>
</evidence>
<comment type="caution">
    <text evidence="2">The sequence shown here is derived from an EMBL/GenBank/DDBJ whole genome shotgun (WGS) entry which is preliminary data.</text>
</comment>
<keyword evidence="3" id="KW-1185">Reference proteome</keyword>
<dbReference type="EMBL" id="JAACJJ010000028">
    <property type="protein sequence ID" value="KAF5322487.1"/>
    <property type="molecule type" value="Genomic_DNA"/>
</dbReference>
<feature type="compositionally biased region" description="Polar residues" evidence="1">
    <location>
        <begin position="28"/>
        <end position="37"/>
    </location>
</feature>
<name>A0A8H5BFQ3_9AGAR</name>
<protein>
    <submittedName>
        <fullName evidence="2">Uncharacterized protein</fullName>
    </submittedName>
</protein>
<dbReference type="Proteomes" id="UP000567179">
    <property type="component" value="Unassembled WGS sequence"/>
</dbReference>
<dbReference type="AlphaFoldDB" id="A0A8H5BFQ3"/>
<accession>A0A8H5BFQ3</accession>
<reference evidence="2 3" key="1">
    <citation type="journal article" date="2020" name="ISME J.">
        <title>Uncovering the hidden diversity of litter-decomposition mechanisms in mushroom-forming fungi.</title>
        <authorList>
            <person name="Floudas D."/>
            <person name="Bentzer J."/>
            <person name="Ahren D."/>
            <person name="Johansson T."/>
            <person name="Persson P."/>
            <person name="Tunlid A."/>
        </authorList>
    </citation>
    <scope>NUCLEOTIDE SEQUENCE [LARGE SCALE GENOMIC DNA]</scope>
    <source>
        <strain evidence="2 3">CBS 101986</strain>
    </source>
</reference>
<sequence length="104" mass="11290">MGEACRSTVLGKRKSSSSKGLVLHLSPRPTSDASLQETDGESASPIASTSKTPFVIINGVLQPDTKKRYRCTVRLSAQHARNLTSEKPICMPMPGRIFQNQPAH</sequence>
<feature type="region of interest" description="Disordered" evidence="1">
    <location>
        <begin position="1"/>
        <end position="48"/>
    </location>
</feature>
<evidence type="ECO:0000313" key="3">
    <source>
        <dbReference type="Proteomes" id="UP000567179"/>
    </source>
</evidence>
<organism evidence="2 3">
    <name type="scientific">Psilocybe cf. subviscida</name>
    <dbReference type="NCBI Taxonomy" id="2480587"/>
    <lineage>
        <taxon>Eukaryota</taxon>
        <taxon>Fungi</taxon>
        <taxon>Dikarya</taxon>
        <taxon>Basidiomycota</taxon>
        <taxon>Agaricomycotina</taxon>
        <taxon>Agaricomycetes</taxon>
        <taxon>Agaricomycetidae</taxon>
        <taxon>Agaricales</taxon>
        <taxon>Agaricineae</taxon>
        <taxon>Strophariaceae</taxon>
        <taxon>Psilocybe</taxon>
    </lineage>
</organism>
<evidence type="ECO:0000313" key="2">
    <source>
        <dbReference type="EMBL" id="KAF5322487.1"/>
    </source>
</evidence>
<proteinExistence type="predicted"/>
<gene>
    <name evidence="2" type="ORF">D9619_001369</name>
</gene>